<proteinExistence type="predicted"/>
<dbReference type="GO" id="GO:0005829">
    <property type="term" value="C:cytosol"/>
    <property type="evidence" value="ECO:0007669"/>
    <property type="project" value="TreeGrafter"/>
</dbReference>
<dbReference type="CDD" id="cd01172">
    <property type="entry name" value="RfaE_like"/>
    <property type="match status" value="1"/>
</dbReference>
<dbReference type="PROSITE" id="PS00583">
    <property type="entry name" value="PFKB_KINASES_1"/>
    <property type="match status" value="1"/>
</dbReference>
<evidence type="ECO:0000256" key="1">
    <source>
        <dbReference type="ARBA" id="ARBA00022679"/>
    </source>
</evidence>
<dbReference type="AlphaFoldDB" id="A0A521DD24"/>
<dbReference type="Proteomes" id="UP000315971">
    <property type="component" value="Unassembled WGS sequence"/>
</dbReference>
<evidence type="ECO:0000256" key="2">
    <source>
        <dbReference type="ARBA" id="ARBA00022777"/>
    </source>
</evidence>
<dbReference type="GO" id="GO:0033786">
    <property type="term" value="F:heptose-1-phosphate adenylyltransferase activity"/>
    <property type="evidence" value="ECO:0007669"/>
    <property type="project" value="TreeGrafter"/>
</dbReference>
<keyword evidence="5" id="KW-1185">Reference proteome</keyword>
<dbReference type="Gene3D" id="3.40.1190.20">
    <property type="match status" value="1"/>
</dbReference>
<dbReference type="PANTHER" id="PTHR46969">
    <property type="entry name" value="BIFUNCTIONAL PROTEIN HLDE"/>
    <property type="match status" value="1"/>
</dbReference>
<dbReference type="Pfam" id="PF00294">
    <property type="entry name" value="PfkB"/>
    <property type="match status" value="1"/>
</dbReference>
<dbReference type="GO" id="GO:0016773">
    <property type="term" value="F:phosphotransferase activity, alcohol group as acceptor"/>
    <property type="evidence" value="ECO:0007669"/>
    <property type="project" value="InterPro"/>
</dbReference>
<dbReference type="PANTHER" id="PTHR46969:SF1">
    <property type="entry name" value="BIFUNCTIONAL PROTEIN HLDE"/>
    <property type="match status" value="1"/>
</dbReference>
<organism evidence="4 5">
    <name type="scientific">Solitalea koreensis</name>
    <dbReference type="NCBI Taxonomy" id="543615"/>
    <lineage>
        <taxon>Bacteria</taxon>
        <taxon>Pseudomonadati</taxon>
        <taxon>Bacteroidota</taxon>
        <taxon>Sphingobacteriia</taxon>
        <taxon>Sphingobacteriales</taxon>
        <taxon>Sphingobacteriaceae</taxon>
        <taxon>Solitalea</taxon>
    </lineage>
</organism>
<dbReference type="InterPro" id="IPR011913">
    <property type="entry name" value="RfaE_dom_I"/>
</dbReference>
<protein>
    <submittedName>
        <fullName evidence="4">RfaE bifunctional protein, domain I</fullName>
    </submittedName>
</protein>
<dbReference type="InterPro" id="IPR029056">
    <property type="entry name" value="Ribokinase-like"/>
</dbReference>
<evidence type="ECO:0000313" key="4">
    <source>
        <dbReference type="EMBL" id="SMO69482.1"/>
    </source>
</evidence>
<dbReference type="GO" id="GO:0033785">
    <property type="term" value="F:heptose 7-phosphate kinase activity"/>
    <property type="evidence" value="ECO:0007669"/>
    <property type="project" value="TreeGrafter"/>
</dbReference>
<accession>A0A521DD24</accession>
<dbReference type="OrthoDB" id="9802794at2"/>
<reference evidence="4 5" key="1">
    <citation type="submission" date="2017-05" db="EMBL/GenBank/DDBJ databases">
        <authorList>
            <person name="Varghese N."/>
            <person name="Submissions S."/>
        </authorList>
    </citation>
    <scope>NUCLEOTIDE SEQUENCE [LARGE SCALE GENOMIC DNA]</scope>
    <source>
        <strain evidence="4 5">DSM 21342</strain>
    </source>
</reference>
<dbReference type="RefSeq" id="WP_142604145.1">
    <property type="nucleotide sequence ID" value="NZ_FXSZ01000006.1"/>
</dbReference>
<gene>
    <name evidence="4" type="ORF">SAMN06265350_106186</name>
</gene>
<evidence type="ECO:0000259" key="3">
    <source>
        <dbReference type="Pfam" id="PF00294"/>
    </source>
</evidence>
<dbReference type="SUPFAM" id="SSF53613">
    <property type="entry name" value="Ribokinase-like"/>
    <property type="match status" value="1"/>
</dbReference>
<keyword evidence="1" id="KW-0808">Transferase</keyword>
<keyword evidence="2" id="KW-0418">Kinase</keyword>
<dbReference type="InterPro" id="IPR011611">
    <property type="entry name" value="PfkB_dom"/>
</dbReference>
<dbReference type="EMBL" id="FXSZ01000006">
    <property type="protein sequence ID" value="SMO69482.1"/>
    <property type="molecule type" value="Genomic_DNA"/>
</dbReference>
<sequence>MKDIFKKFEKLNILIIGDVMIDAYLWGKVDRISPEAPVPILSVTKRENRLGGAANVALNIQAMGANPIICSVIGNDSHSSTFVQLLNEQNISTEGIVKSEDRITTMKTRLLGHHQQMLRVDSEITHEISHDETDALLNRIQLLLKTHSIDAIIFEDYDKGVITVKLIEAVVELAKAANIPTIVDPKKRNFLHYKNVTLFKPNLKELKEGLKIDFDVRNNEQLKNAIEHLKEKLGAEMVMVTLSELGIYINAQNEKVLIPAHIRDISDVSGAGDTVVSVAALGLAAGLNPTRFTALANLAGGLVCEKVGVVPVDKDQLLEEAKKNKI</sequence>
<name>A0A521DD24_9SPHI</name>
<dbReference type="InterPro" id="IPR002173">
    <property type="entry name" value="Carboh/pur_kinase_PfkB_CS"/>
</dbReference>
<evidence type="ECO:0000313" key="5">
    <source>
        <dbReference type="Proteomes" id="UP000315971"/>
    </source>
</evidence>
<feature type="domain" description="Carbohydrate kinase PfkB" evidence="3">
    <location>
        <begin position="12"/>
        <end position="310"/>
    </location>
</feature>